<evidence type="ECO:0000313" key="1">
    <source>
        <dbReference type="EMBL" id="GAU13357.1"/>
    </source>
</evidence>
<reference evidence="2" key="1">
    <citation type="journal article" date="2017" name="Front. Plant Sci.">
        <title>Climate Clever Clovers: New Paradigm to Reduce the Environmental Footprint of Ruminants by Breeding Low Methanogenic Forages Utilizing Haplotype Variation.</title>
        <authorList>
            <person name="Kaur P."/>
            <person name="Appels R."/>
            <person name="Bayer P.E."/>
            <person name="Keeble-Gagnere G."/>
            <person name="Wang J."/>
            <person name="Hirakawa H."/>
            <person name="Shirasawa K."/>
            <person name="Vercoe P."/>
            <person name="Stefanova K."/>
            <person name="Durmic Z."/>
            <person name="Nichols P."/>
            <person name="Revell C."/>
            <person name="Isobe S.N."/>
            <person name="Edwards D."/>
            <person name="Erskine W."/>
        </authorList>
    </citation>
    <scope>NUCLEOTIDE SEQUENCE [LARGE SCALE GENOMIC DNA]</scope>
    <source>
        <strain evidence="2">cv. Daliak</strain>
    </source>
</reference>
<keyword evidence="2" id="KW-1185">Reference proteome</keyword>
<organism evidence="1 2">
    <name type="scientific">Trifolium subterraneum</name>
    <name type="common">Subterranean clover</name>
    <dbReference type="NCBI Taxonomy" id="3900"/>
    <lineage>
        <taxon>Eukaryota</taxon>
        <taxon>Viridiplantae</taxon>
        <taxon>Streptophyta</taxon>
        <taxon>Embryophyta</taxon>
        <taxon>Tracheophyta</taxon>
        <taxon>Spermatophyta</taxon>
        <taxon>Magnoliopsida</taxon>
        <taxon>eudicotyledons</taxon>
        <taxon>Gunneridae</taxon>
        <taxon>Pentapetalae</taxon>
        <taxon>rosids</taxon>
        <taxon>fabids</taxon>
        <taxon>Fabales</taxon>
        <taxon>Fabaceae</taxon>
        <taxon>Papilionoideae</taxon>
        <taxon>50 kb inversion clade</taxon>
        <taxon>NPAAA clade</taxon>
        <taxon>Hologalegina</taxon>
        <taxon>IRL clade</taxon>
        <taxon>Trifolieae</taxon>
        <taxon>Trifolium</taxon>
    </lineage>
</organism>
<name>A0A2Z6M3H7_TRISU</name>
<evidence type="ECO:0000313" key="2">
    <source>
        <dbReference type="Proteomes" id="UP000242715"/>
    </source>
</evidence>
<dbReference type="AlphaFoldDB" id="A0A2Z6M3H7"/>
<proteinExistence type="predicted"/>
<accession>A0A2Z6M3H7</accession>
<dbReference type="Proteomes" id="UP000242715">
    <property type="component" value="Unassembled WGS sequence"/>
</dbReference>
<protein>
    <submittedName>
        <fullName evidence="1">Uncharacterized protein</fullName>
    </submittedName>
</protein>
<dbReference type="EMBL" id="DF973136">
    <property type="protein sequence ID" value="GAU13357.1"/>
    <property type="molecule type" value="Genomic_DNA"/>
</dbReference>
<gene>
    <name evidence="1" type="ORF">TSUD_192690</name>
</gene>
<sequence>MQQYQAVVTQQYGENERCNRNNLFRVQVDIGKWSFADINDEISSKTEHGEFVQVKRELKSGRQLKWEEWRLG</sequence>